<feature type="domain" description="Mur ligase N-terminal catalytic" evidence="12">
    <location>
        <begin position="25"/>
        <end position="97"/>
    </location>
</feature>
<dbReference type="GO" id="GO:0009252">
    <property type="term" value="P:peptidoglycan biosynthetic process"/>
    <property type="evidence" value="ECO:0007669"/>
    <property type="project" value="UniProtKB-UniRule"/>
</dbReference>
<dbReference type="SUPFAM" id="SSF63418">
    <property type="entry name" value="MurE/MurF N-terminal domain"/>
    <property type="match status" value="1"/>
</dbReference>
<evidence type="ECO:0000256" key="7">
    <source>
        <dbReference type="ARBA" id="ARBA00022984"/>
    </source>
</evidence>
<keyword evidence="5 10" id="KW-0067">ATP-binding</keyword>
<keyword evidence="6 10" id="KW-0133">Cell shape</keyword>
<dbReference type="EC" id="6.3.2.10" evidence="10 11"/>
<dbReference type="eggNOG" id="COG0770">
    <property type="taxonomic scope" value="Bacteria"/>
</dbReference>
<comment type="catalytic activity">
    <reaction evidence="10">
        <text>UDP-N-acetyl-alpha-D-muramoyl-L-alanyl-gamma-D-glutamyl-L-lysine + D-alanyl-D-alanine + ATP = UDP-N-acetyl-alpha-D-muramoyl-L-alanyl-gamma-D-glutamyl-L-lysyl-D-alanyl-D-alanine + ADP + phosphate + H(+)</text>
        <dbReference type="Rhea" id="RHEA:16085"/>
        <dbReference type="ChEBI" id="CHEBI:15378"/>
        <dbReference type="ChEBI" id="CHEBI:30616"/>
        <dbReference type="ChEBI" id="CHEBI:43474"/>
        <dbReference type="ChEBI" id="CHEBI:57822"/>
        <dbReference type="ChEBI" id="CHEBI:70758"/>
        <dbReference type="ChEBI" id="CHEBI:83903"/>
        <dbReference type="ChEBI" id="CHEBI:456216"/>
        <dbReference type="EC" id="6.3.2.10"/>
    </reaction>
</comment>
<proteinExistence type="inferred from homology"/>
<dbReference type="InterPro" id="IPR004101">
    <property type="entry name" value="Mur_ligase_C"/>
</dbReference>
<dbReference type="InterPro" id="IPR051046">
    <property type="entry name" value="MurCDEF_CellWall_CoF430Synth"/>
</dbReference>
<keyword evidence="4 10" id="KW-0547">Nucleotide-binding</keyword>
<dbReference type="Gene3D" id="3.90.190.20">
    <property type="entry name" value="Mur ligase, C-terminal domain"/>
    <property type="match status" value="1"/>
</dbReference>
<dbReference type="SUPFAM" id="SSF53623">
    <property type="entry name" value="MurD-like peptide ligases, catalytic domain"/>
    <property type="match status" value="1"/>
</dbReference>
<evidence type="ECO:0000256" key="6">
    <source>
        <dbReference type="ARBA" id="ARBA00022960"/>
    </source>
</evidence>
<dbReference type="GO" id="GO:0008360">
    <property type="term" value="P:regulation of cell shape"/>
    <property type="evidence" value="ECO:0007669"/>
    <property type="project" value="UniProtKB-KW"/>
</dbReference>
<dbReference type="InterPro" id="IPR000713">
    <property type="entry name" value="Mur_ligase_N"/>
</dbReference>
<keyword evidence="7 10" id="KW-0573">Peptidoglycan synthesis</keyword>
<evidence type="ECO:0000256" key="11">
    <source>
        <dbReference type="RuleBase" id="RU004136"/>
    </source>
</evidence>
<evidence type="ECO:0000256" key="4">
    <source>
        <dbReference type="ARBA" id="ARBA00022741"/>
    </source>
</evidence>
<dbReference type="GO" id="GO:0005737">
    <property type="term" value="C:cytoplasm"/>
    <property type="evidence" value="ECO:0007669"/>
    <property type="project" value="UniProtKB-SubCell"/>
</dbReference>
<feature type="binding site" evidence="10">
    <location>
        <begin position="111"/>
        <end position="117"/>
    </location>
    <ligand>
        <name>ATP</name>
        <dbReference type="ChEBI" id="CHEBI:30616"/>
    </ligand>
</feature>
<keyword evidence="2 10" id="KW-0436">Ligase</keyword>
<dbReference type="GO" id="GO:0047480">
    <property type="term" value="F:UDP-N-acetylmuramoyl-tripeptide-D-alanyl-D-alanine ligase activity"/>
    <property type="evidence" value="ECO:0007669"/>
    <property type="project" value="UniProtKB-UniRule"/>
</dbReference>
<dbReference type="Pfam" id="PF02875">
    <property type="entry name" value="Mur_ligase_C"/>
    <property type="match status" value="1"/>
</dbReference>
<dbReference type="NCBIfam" id="TIGR01143">
    <property type="entry name" value="murF"/>
    <property type="match status" value="1"/>
</dbReference>
<dbReference type="InterPro" id="IPR013221">
    <property type="entry name" value="Mur_ligase_cen"/>
</dbReference>
<evidence type="ECO:0000256" key="1">
    <source>
        <dbReference type="ARBA" id="ARBA00022490"/>
    </source>
</evidence>
<evidence type="ECO:0000313" key="15">
    <source>
        <dbReference type="EMBL" id="KRK16193.1"/>
    </source>
</evidence>
<dbReference type="GeneID" id="65916191"/>
<dbReference type="EMBL" id="AZCN01000035">
    <property type="protein sequence ID" value="KRK16193.1"/>
    <property type="molecule type" value="Genomic_DNA"/>
</dbReference>
<dbReference type="HAMAP" id="MF_02019">
    <property type="entry name" value="MurF"/>
    <property type="match status" value="1"/>
</dbReference>
<protein>
    <recommendedName>
        <fullName evidence="10 11">UDP-N-acetylmuramoyl-tripeptide--D-alanyl-D-alanine ligase</fullName>
        <ecNumber evidence="10 11">6.3.2.10</ecNumber>
    </recommendedName>
    <alternativeName>
        <fullName evidence="10">D-alanyl-D-alanine-adding enzyme</fullName>
    </alternativeName>
</protein>
<dbReference type="Pfam" id="PF08245">
    <property type="entry name" value="Mur_ligase_M"/>
    <property type="match status" value="1"/>
</dbReference>
<feature type="domain" description="Mur ligase central" evidence="14">
    <location>
        <begin position="109"/>
        <end position="293"/>
    </location>
</feature>
<evidence type="ECO:0000256" key="5">
    <source>
        <dbReference type="ARBA" id="ARBA00022840"/>
    </source>
</evidence>
<dbReference type="RefSeq" id="WP_010009302.1">
    <property type="nucleotide sequence ID" value="NZ_AZCN01000035.1"/>
</dbReference>
<keyword evidence="1 10" id="KW-0963">Cytoplasm</keyword>
<dbReference type="PATRIC" id="fig|913848.6.peg.1370"/>
<comment type="subcellular location">
    <subcellularLocation>
        <location evidence="10 11">Cytoplasm</location>
    </subcellularLocation>
</comment>
<dbReference type="InterPro" id="IPR036615">
    <property type="entry name" value="Mur_ligase_C_dom_sf"/>
</dbReference>
<feature type="domain" description="Mur ligase C-terminal" evidence="13">
    <location>
        <begin position="317"/>
        <end position="444"/>
    </location>
</feature>
<dbReference type="GO" id="GO:0051301">
    <property type="term" value="P:cell division"/>
    <property type="evidence" value="ECO:0007669"/>
    <property type="project" value="UniProtKB-KW"/>
</dbReference>
<dbReference type="PANTHER" id="PTHR43024">
    <property type="entry name" value="UDP-N-ACETYLMURAMOYL-TRIPEPTIDE--D-ALANYL-D-ALANINE LIGASE"/>
    <property type="match status" value="1"/>
</dbReference>
<dbReference type="Proteomes" id="UP000051181">
    <property type="component" value="Unassembled WGS sequence"/>
</dbReference>
<dbReference type="GO" id="GO:0005524">
    <property type="term" value="F:ATP binding"/>
    <property type="evidence" value="ECO:0007669"/>
    <property type="project" value="UniProtKB-UniRule"/>
</dbReference>
<dbReference type="InterPro" id="IPR005863">
    <property type="entry name" value="UDP-N-AcMur_synth"/>
</dbReference>
<gene>
    <name evidence="10" type="primary">murF</name>
    <name evidence="15" type="ORF">FD22_GL001332</name>
</gene>
<evidence type="ECO:0000313" key="16">
    <source>
        <dbReference type="Proteomes" id="UP000051181"/>
    </source>
</evidence>
<dbReference type="InterPro" id="IPR036565">
    <property type="entry name" value="Mur-like_cat_sf"/>
</dbReference>
<evidence type="ECO:0000259" key="13">
    <source>
        <dbReference type="Pfam" id="PF02875"/>
    </source>
</evidence>
<comment type="catalytic activity">
    <reaction evidence="11">
        <text>D-alanyl-D-alanine + UDP-N-acetyl-alpha-D-muramoyl-L-alanyl-gamma-D-glutamyl-meso-2,6-diaminopimelate + ATP = UDP-N-acetyl-alpha-D-muramoyl-L-alanyl-gamma-D-glutamyl-meso-2,6-diaminopimeloyl-D-alanyl-D-alanine + ADP + phosphate + H(+)</text>
        <dbReference type="Rhea" id="RHEA:28374"/>
        <dbReference type="ChEBI" id="CHEBI:15378"/>
        <dbReference type="ChEBI" id="CHEBI:30616"/>
        <dbReference type="ChEBI" id="CHEBI:43474"/>
        <dbReference type="ChEBI" id="CHEBI:57822"/>
        <dbReference type="ChEBI" id="CHEBI:61386"/>
        <dbReference type="ChEBI" id="CHEBI:83905"/>
        <dbReference type="ChEBI" id="CHEBI:456216"/>
        <dbReference type="EC" id="6.3.2.10"/>
    </reaction>
</comment>
<evidence type="ECO:0000256" key="10">
    <source>
        <dbReference type="HAMAP-Rule" id="MF_02019"/>
    </source>
</evidence>
<dbReference type="InterPro" id="IPR035911">
    <property type="entry name" value="MurE/MurF_N"/>
</dbReference>
<comment type="pathway">
    <text evidence="10 11">Cell wall biogenesis; peptidoglycan biosynthesis.</text>
</comment>
<sequence length="460" mass="50282">MKMQLAEIAQAVAAENDYSRWQDLEITSVHFDSRKLKAGALFVPLVAANDGHDYIGNAQQNGAVAAFWQLGHPGKPTDFPVLEVRDPLKALQQLAKYYLNKVDPRVIAITGSDGKTTTKDMTAAILAPHSNVVKTQGNFNNEIGVPITILNMSTNTETLVIEMGMDRPGQLDFLSRLVAPDVAIITMIGEAHIEFFGTRDKIADAKMEITHGLKEDGVLIYDGDEPLLRERTADLAQRTKTFGQQDNNDLYPTEVTAGSKQIDFKLNQYPDTEFNLPLLGAYNVNNAMAALTVGSLFQIQPQQMQAALANLQLTKNRTQWLTGAQGEQILSDVYNANPTAMMAVLRAFAAVPVKGQRIAVLGDMLELGEQAPALHAGIATAIDPTKIEQVYLLGPIMQALATELARNPAFKGRVHYYPLNKKLTLITDLLATVTVDDAVLLKASNGLHLDEVLRALQNKD</sequence>
<dbReference type="Gene3D" id="3.40.1390.10">
    <property type="entry name" value="MurE/MurF, N-terminal domain"/>
    <property type="match status" value="1"/>
</dbReference>
<evidence type="ECO:0000256" key="3">
    <source>
        <dbReference type="ARBA" id="ARBA00022618"/>
    </source>
</evidence>
<evidence type="ECO:0000259" key="14">
    <source>
        <dbReference type="Pfam" id="PF08245"/>
    </source>
</evidence>
<dbReference type="UniPathway" id="UPA00219"/>
<dbReference type="Pfam" id="PF01225">
    <property type="entry name" value="Mur_ligase"/>
    <property type="match status" value="1"/>
</dbReference>
<dbReference type="GO" id="GO:0071555">
    <property type="term" value="P:cell wall organization"/>
    <property type="evidence" value="ECO:0007669"/>
    <property type="project" value="UniProtKB-KW"/>
</dbReference>
<dbReference type="AlphaFoldDB" id="A0A0R1F8W7"/>
<evidence type="ECO:0000256" key="2">
    <source>
        <dbReference type="ARBA" id="ARBA00022598"/>
    </source>
</evidence>
<name>A0A0R1F8W7_9LACO</name>
<dbReference type="GO" id="GO:0008766">
    <property type="term" value="F:UDP-N-acetylmuramoylalanyl-D-glutamyl-2,6-diaminopimelate-D-alanyl-D-alanine ligase activity"/>
    <property type="evidence" value="ECO:0007669"/>
    <property type="project" value="RHEA"/>
</dbReference>
<dbReference type="PANTHER" id="PTHR43024:SF1">
    <property type="entry name" value="UDP-N-ACETYLMURAMOYL-TRIPEPTIDE--D-ALANYL-D-ALANINE LIGASE"/>
    <property type="match status" value="1"/>
</dbReference>
<evidence type="ECO:0000256" key="9">
    <source>
        <dbReference type="ARBA" id="ARBA00023316"/>
    </source>
</evidence>
<keyword evidence="9 10" id="KW-0961">Cell wall biogenesis/degradation</keyword>
<evidence type="ECO:0000259" key="12">
    <source>
        <dbReference type="Pfam" id="PF01225"/>
    </source>
</evidence>
<evidence type="ECO:0000256" key="8">
    <source>
        <dbReference type="ARBA" id="ARBA00023306"/>
    </source>
</evidence>
<comment type="function">
    <text evidence="10 11">Involved in cell wall formation. Catalyzes the final step in the synthesis of UDP-N-acetylmuramoyl-pentapeptide, the precursor of murein.</text>
</comment>
<comment type="caution">
    <text evidence="15">The sequence shown here is derived from an EMBL/GenBank/DDBJ whole genome shotgun (WGS) entry which is preliminary data.</text>
</comment>
<comment type="similarity">
    <text evidence="10">Belongs to the MurCDEF family. MurF subfamily.</text>
</comment>
<accession>A0A0R1F8W7</accession>
<keyword evidence="3 10" id="KW-0132">Cell division</keyword>
<dbReference type="Gene3D" id="3.40.1190.10">
    <property type="entry name" value="Mur-like, catalytic domain"/>
    <property type="match status" value="1"/>
</dbReference>
<dbReference type="SUPFAM" id="SSF53244">
    <property type="entry name" value="MurD-like peptide ligases, peptide-binding domain"/>
    <property type="match status" value="1"/>
</dbReference>
<keyword evidence="8 10" id="KW-0131">Cell cycle</keyword>
<reference evidence="15 16" key="1">
    <citation type="journal article" date="2015" name="Genome Announc.">
        <title>Expanding the biotechnology potential of lactobacilli through comparative genomics of 213 strains and associated genera.</title>
        <authorList>
            <person name="Sun Z."/>
            <person name="Harris H.M."/>
            <person name="McCann A."/>
            <person name="Guo C."/>
            <person name="Argimon S."/>
            <person name="Zhang W."/>
            <person name="Yang X."/>
            <person name="Jeffery I.B."/>
            <person name="Cooney J.C."/>
            <person name="Kagawa T.F."/>
            <person name="Liu W."/>
            <person name="Song Y."/>
            <person name="Salvetti E."/>
            <person name="Wrobel A."/>
            <person name="Rasinkangas P."/>
            <person name="Parkhill J."/>
            <person name="Rea M.C."/>
            <person name="O'Sullivan O."/>
            <person name="Ritari J."/>
            <person name="Douillard F.P."/>
            <person name="Paul Ross R."/>
            <person name="Yang R."/>
            <person name="Briner A.E."/>
            <person name="Felis G.E."/>
            <person name="de Vos W.M."/>
            <person name="Barrangou R."/>
            <person name="Klaenhammer T.R."/>
            <person name="Caufield P.W."/>
            <person name="Cui Y."/>
            <person name="Zhang H."/>
            <person name="O'Toole P.W."/>
        </authorList>
    </citation>
    <scope>NUCLEOTIDE SEQUENCE [LARGE SCALE GENOMIC DNA]</scope>
    <source>
        <strain evidence="15 16">DSM 20001</strain>
    </source>
</reference>
<organism evidence="15 16">
    <name type="scientific">Loigolactobacillus coryniformis subsp. coryniformis KCTC 3167 = DSM 20001</name>
    <dbReference type="NCBI Taxonomy" id="913848"/>
    <lineage>
        <taxon>Bacteria</taxon>
        <taxon>Bacillati</taxon>
        <taxon>Bacillota</taxon>
        <taxon>Bacilli</taxon>
        <taxon>Lactobacillales</taxon>
        <taxon>Lactobacillaceae</taxon>
        <taxon>Loigolactobacillus</taxon>
    </lineage>
</organism>